<proteinExistence type="inferred from homology"/>
<keyword evidence="6 7" id="KW-0472">Membrane</keyword>
<evidence type="ECO:0000256" key="6">
    <source>
        <dbReference type="ARBA" id="ARBA00023136"/>
    </source>
</evidence>
<comment type="subcellular location">
    <subcellularLocation>
        <location evidence="1">Cell membrane</location>
        <topology evidence="1">Multi-pass membrane protein</topology>
    </subcellularLocation>
</comment>
<accession>A0A346Y2F4</accession>
<evidence type="ECO:0000256" key="4">
    <source>
        <dbReference type="ARBA" id="ARBA00022692"/>
    </source>
</evidence>
<evidence type="ECO:0000256" key="2">
    <source>
        <dbReference type="ARBA" id="ARBA00011006"/>
    </source>
</evidence>
<evidence type="ECO:0000256" key="3">
    <source>
        <dbReference type="ARBA" id="ARBA00022475"/>
    </source>
</evidence>
<protein>
    <submittedName>
        <fullName evidence="8">Transglycosylase associated protein</fullName>
    </submittedName>
</protein>
<dbReference type="PANTHER" id="PTHR33884">
    <property type="entry name" value="UPF0410 PROTEIN YMGE"/>
    <property type="match status" value="1"/>
</dbReference>
<dbReference type="Pfam" id="PF04226">
    <property type="entry name" value="Transgly_assoc"/>
    <property type="match status" value="1"/>
</dbReference>
<dbReference type="GO" id="GO:0005886">
    <property type="term" value="C:plasma membrane"/>
    <property type="evidence" value="ECO:0007669"/>
    <property type="project" value="UniProtKB-SubCell"/>
</dbReference>
<keyword evidence="9" id="KW-1185">Reference proteome</keyword>
<gene>
    <name evidence="8" type="ORF">DVS28_a3981</name>
</gene>
<organism evidence="8 9">
    <name type="scientific">Euzebya pacifica</name>
    <dbReference type="NCBI Taxonomy" id="1608957"/>
    <lineage>
        <taxon>Bacteria</taxon>
        <taxon>Bacillati</taxon>
        <taxon>Actinomycetota</taxon>
        <taxon>Nitriliruptoria</taxon>
        <taxon>Euzebyales</taxon>
    </lineage>
</organism>
<dbReference type="AlphaFoldDB" id="A0A346Y2F4"/>
<feature type="transmembrane region" description="Helical" evidence="7">
    <location>
        <begin position="12"/>
        <end position="32"/>
    </location>
</feature>
<sequence>MVASRGDGRLAAMGIFAWLLSGLIAGAIARVFAPAPKGLGCIGTIALGLVGSVVGGTLANLAFDGNFELQGSGLIGSVIGAIVVLTLARLFSRSDR</sequence>
<evidence type="ECO:0000256" key="1">
    <source>
        <dbReference type="ARBA" id="ARBA00004651"/>
    </source>
</evidence>
<reference evidence="8 9" key="1">
    <citation type="submission" date="2018-09" db="EMBL/GenBank/DDBJ databases">
        <title>Complete genome sequence of Euzebya sp. DY32-46 isolated from seawater of Pacific Ocean.</title>
        <authorList>
            <person name="Xu L."/>
            <person name="Wu Y.-H."/>
            <person name="Xu X.-W."/>
        </authorList>
    </citation>
    <scope>NUCLEOTIDE SEQUENCE [LARGE SCALE GENOMIC DNA]</scope>
    <source>
        <strain evidence="8 9">DY32-46</strain>
    </source>
</reference>
<dbReference type="KEGG" id="euz:DVS28_a3981"/>
<evidence type="ECO:0000256" key="7">
    <source>
        <dbReference type="SAM" id="Phobius"/>
    </source>
</evidence>
<feature type="transmembrane region" description="Helical" evidence="7">
    <location>
        <begin position="69"/>
        <end position="91"/>
    </location>
</feature>
<evidence type="ECO:0000256" key="5">
    <source>
        <dbReference type="ARBA" id="ARBA00022989"/>
    </source>
</evidence>
<dbReference type="EMBL" id="CP031165">
    <property type="protein sequence ID" value="AXV08651.1"/>
    <property type="molecule type" value="Genomic_DNA"/>
</dbReference>
<evidence type="ECO:0000313" key="8">
    <source>
        <dbReference type="EMBL" id="AXV08651.1"/>
    </source>
</evidence>
<keyword evidence="4 7" id="KW-0812">Transmembrane</keyword>
<feature type="transmembrane region" description="Helical" evidence="7">
    <location>
        <begin position="39"/>
        <end position="63"/>
    </location>
</feature>
<dbReference type="InterPro" id="IPR007341">
    <property type="entry name" value="Transgly_assoc"/>
</dbReference>
<comment type="similarity">
    <text evidence="2">Belongs to the UPF0410 family.</text>
</comment>
<keyword evidence="3" id="KW-1003">Cell membrane</keyword>
<dbReference type="PANTHER" id="PTHR33884:SF3">
    <property type="entry name" value="UPF0410 PROTEIN YMGE"/>
    <property type="match status" value="1"/>
</dbReference>
<keyword evidence="5 7" id="KW-1133">Transmembrane helix</keyword>
<dbReference type="Proteomes" id="UP000264006">
    <property type="component" value="Chromosome"/>
</dbReference>
<evidence type="ECO:0000313" key="9">
    <source>
        <dbReference type="Proteomes" id="UP000264006"/>
    </source>
</evidence>
<name>A0A346Y2F4_9ACTN</name>